<evidence type="ECO:0000259" key="5">
    <source>
        <dbReference type="PROSITE" id="PS51918"/>
    </source>
</evidence>
<keyword evidence="1" id="KW-0949">S-adenosyl-L-methionine</keyword>
<keyword evidence="4" id="KW-0411">Iron-sulfur</keyword>
<evidence type="ECO:0000313" key="6">
    <source>
        <dbReference type="EMBL" id="KKL99051.1"/>
    </source>
</evidence>
<keyword evidence="2" id="KW-0479">Metal-binding</keyword>
<evidence type="ECO:0000256" key="2">
    <source>
        <dbReference type="ARBA" id="ARBA00022723"/>
    </source>
</evidence>
<dbReference type="PANTHER" id="PTHR11228">
    <property type="entry name" value="RADICAL SAM DOMAIN PROTEIN"/>
    <property type="match status" value="1"/>
</dbReference>
<dbReference type="InterPro" id="IPR007197">
    <property type="entry name" value="rSAM"/>
</dbReference>
<accession>A0A0F9H7T2</accession>
<dbReference type="AlphaFoldDB" id="A0A0F9H7T2"/>
<keyword evidence="3" id="KW-0408">Iron</keyword>
<dbReference type="Gene3D" id="3.20.20.70">
    <property type="entry name" value="Aldolase class I"/>
    <property type="match status" value="1"/>
</dbReference>
<dbReference type="PROSITE" id="PS51918">
    <property type="entry name" value="RADICAL_SAM"/>
    <property type="match status" value="1"/>
</dbReference>
<gene>
    <name evidence="6" type="ORF">LCGC14_1818300</name>
</gene>
<evidence type="ECO:0000256" key="4">
    <source>
        <dbReference type="ARBA" id="ARBA00023014"/>
    </source>
</evidence>
<reference evidence="6" key="1">
    <citation type="journal article" date="2015" name="Nature">
        <title>Complex archaea that bridge the gap between prokaryotes and eukaryotes.</title>
        <authorList>
            <person name="Spang A."/>
            <person name="Saw J.H."/>
            <person name="Jorgensen S.L."/>
            <person name="Zaremba-Niedzwiedzka K."/>
            <person name="Martijn J."/>
            <person name="Lind A.E."/>
            <person name="van Eijk R."/>
            <person name="Schleper C."/>
            <person name="Guy L."/>
            <person name="Ettema T.J."/>
        </authorList>
    </citation>
    <scope>NUCLEOTIDE SEQUENCE</scope>
</reference>
<dbReference type="InterPro" id="IPR058240">
    <property type="entry name" value="rSAM_sf"/>
</dbReference>
<dbReference type="SFLD" id="SFLDS00029">
    <property type="entry name" value="Radical_SAM"/>
    <property type="match status" value="1"/>
</dbReference>
<dbReference type="SFLD" id="SFLDG01386">
    <property type="entry name" value="main_SPASM_domain-containing"/>
    <property type="match status" value="1"/>
</dbReference>
<sequence length="320" mass="35909">MSEVESVVAGSSAIEYEAPLFIAWQLNSECNLQCLHCCEEAGTEFPDRMSKEQMLEACRQFVEAQIPYIALSGGEPLMCPEFWDVCEYLRANDVNVKVETNGEMIDEAVAGRLGELKLRSVQVSMDGSTAEGHEALRKSGDYEKVIRACNYLREVNANTEIVFVPTQLNITQVGDAIDLAASLGAYGFYTGKLMRIGRAAQNWDRLCPSDEQYADFFATLDEKTEEYKGRMKVYCYPYDVIEELKYRLTAPSASLLVIPNGKVKLIGPLPFICGDLTKSSLTDIWARYKEAWEDPRVVEFGRRVVAEPSLVAEANNWIEL</sequence>
<dbReference type="PANTHER" id="PTHR11228:SF7">
    <property type="entry name" value="PQQA PEPTIDE CYCLASE"/>
    <property type="match status" value="1"/>
</dbReference>
<dbReference type="SMART" id="SM00729">
    <property type="entry name" value="Elp3"/>
    <property type="match status" value="1"/>
</dbReference>
<evidence type="ECO:0000256" key="3">
    <source>
        <dbReference type="ARBA" id="ARBA00023004"/>
    </source>
</evidence>
<comment type="caution">
    <text evidence="6">The sequence shown here is derived from an EMBL/GenBank/DDBJ whole genome shotgun (WGS) entry which is preliminary data.</text>
</comment>
<evidence type="ECO:0000256" key="1">
    <source>
        <dbReference type="ARBA" id="ARBA00022691"/>
    </source>
</evidence>
<dbReference type="GO" id="GO:0046872">
    <property type="term" value="F:metal ion binding"/>
    <property type="evidence" value="ECO:0007669"/>
    <property type="project" value="UniProtKB-KW"/>
</dbReference>
<dbReference type="EMBL" id="LAZR01017765">
    <property type="protein sequence ID" value="KKL99051.1"/>
    <property type="molecule type" value="Genomic_DNA"/>
</dbReference>
<dbReference type="Pfam" id="PF04055">
    <property type="entry name" value="Radical_SAM"/>
    <property type="match status" value="1"/>
</dbReference>
<dbReference type="InterPro" id="IPR013785">
    <property type="entry name" value="Aldolase_TIM"/>
</dbReference>
<proteinExistence type="predicted"/>
<feature type="domain" description="Radical SAM core" evidence="5">
    <location>
        <begin position="14"/>
        <end position="230"/>
    </location>
</feature>
<organism evidence="6">
    <name type="scientific">marine sediment metagenome</name>
    <dbReference type="NCBI Taxonomy" id="412755"/>
    <lineage>
        <taxon>unclassified sequences</taxon>
        <taxon>metagenomes</taxon>
        <taxon>ecological metagenomes</taxon>
    </lineage>
</organism>
<dbReference type="CDD" id="cd01335">
    <property type="entry name" value="Radical_SAM"/>
    <property type="match status" value="1"/>
</dbReference>
<dbReference type="SFLD" id="SFLDG01067">
    <property type="entry name" value="SPASM/twitch_domain_containing"/>
    <property type="match status" value="1"/>
</dbReference>
<dbReference type="SUPFAM" id="SSF102114">
    <property type="entry name" value="Radical SAM enzymes"/>
    <property type="match status" value="1"/>
</dbReference>
<protein>
    <recommendedName>
        <fullName evidence="5">Radical SAM core domain-containing protein</fullName>
    </recommendedName>
</protein>
<dbReference type="GO" id="GO:0003824">
    <property type="term" value="F:catalytic activity"/>
    <property type="evidence" value="ECO:0007669"/>
    <property type="project" value="InterPro"/>
</dbReference>
<dbReference type="GO" id="GO:0051536">
    <property type="term" value="F:iron-sulfur cluster binding"/>
    <property type="evidence" value="ECO:0007669"/>
    <property type="project" value="UniProtKB-KW"/>
</dbReference>
<dbReference type="InterPro" id="IPR050377">
    <property type="entry name" value="Radical_SAM_PqqE_MftC-like"/>
</dbReference>
<name>A0A0F9H7T2_9ZZZZ</name>
<dbReference type="InterPro" id="IPR006638">
    <property type="entry name" value="Elp3/MiaA/NifB-like_rSAM"/>
</dbReference>